<proteinExistence type="predicted"/>
<dbReference type="GeneID" id="54454786"/>
<dbReference type="EMBL" id="MU003701">
    <property type="protein sequence ID" value="KAF2809334.1"/>
    <property type="molecule type" value="Genomic_DNA"/>
</dbReference>
<evidence type="ECO:0000313" key="3">
    <source>
        <dbReference type="RefSeq" id="XP_033576298.1"/>
    </source>
</evidence>
<name>A0A6A6YMV6_9PEZI</name>
<protein>
    <submittedName>
        <fullName evidence="1 3">Uncharacterized protein</fullName>
    </submittedName>
</protein>
<evidence type="ECO:0000313" key="1">
    <source>
        <dbReference type="EMBL" id="KAF2809334.1"/>
    </source>
</evidence>
<gene>
    <name evidence="1 3" type="ORF">BDZ99DRAFT_27083</name>
</gene>
<dbReference type="AlphaFoldDB" id="A0A6A6YMV6"/>
<keyword evidence="2" id="KW-1185">Reference proteome</keyword>
<sequence>MLFFTALGNKISDFRFIAQLSLVPLGVCCSYLVQESGRQANDAPPFGPPCSCRIIRLSDSEMRCGGAAAVFALPYDCCNTKVCFLNDGVSIPSPHYMSVLMRRAILLATDILTHHSSAFHAVLFEHCQLFEMMNCSREQSGWLFGAFFISAVPAYLDL</sequence>
<reference evidence="1 3" key="1">
    <citation type="journal article" date="2020" name="Stud. Mycol.">
        <title>101 Dothideomycetes genomes: a test case for predicting lifestyles and emergence of pathogens.</title>
        <authorList>
            <person name="Haridas S."/>
            <person name="Albert R."/>
            <person name="Binder M."/>
            <person name="Bloem J."/>
            <person name="Labutti K."/>
            <person name="Salamov A."/>
            <person name="Andreopoulos B."/>
            <person name="Baker S."/>
            <person name="Barry K."/>
            <person name="Bills G."/>
            <person name="Bluhm B."/>
            <person name="Cannon C."/>
            <person name="Castanera R."/>
            <person name="Culley D."/>
            <person name="Daum C."/>
            <person name="Ezra D."/>
            <person name="Gonzalez J."/>
            <person name="Henrissat B."/>
            <person name="Kuo A."/>
            <person name="Liang C."/>
            <person name="Lipzen A."/>
            <person name="Lutzoni F."/>
            <person name="Magnuson J."/>
            <person name="Mondo S."/>
            <person name="Nolan M."/>
            <person name="Ohm R."/>
            <person name="Pangilinan J."/>
            <person name="Park H.-J."/>
            <person name="Ramirez L."/>
            <person name="Alfaro M."/>
            <person name="Sun H."/>
            <person name="Tritt A."/>
            <person name="Yoshinaga Y."/>
            <person name="Zwiers L.-H."/>
            <person name="Turgeon B."/>
            <person name="Goodwin S."/>
            <person name="Spatafora J."/>
            <person name="Crous P."/>
            <person name="Grigoriev I."/>
        </authorList>
    </citation>
    <scope>NUCLEOTIDE SEQUENCE</scope>
    <source>
        <strain evidence="1 3">CBS 304.34</strain>
    </source>
</reference>
<organism evidence="1">
    <name type="scientific">Mytilinidion resinicola</name>
    <dbReference type="NCBI Taxonomy" id="574789"/>
    <lineage>
        <taxon>Eukaryota</taxon>
        <taxon>Fungi</taxon>
        <taxon>Dikarya</taxon>
        <taxon>Ascomycota</taxon>
        <taxon>Pezizomycotina</taxon>
        <taxon>Dothideomycetes</taxon>
        <taxon>Pleosporomycetidae</taxon>
        <taxon>Mytilinidiales</taxon>
        <taxon>Mytilinidiaceae</taxon>
        <taxon>Mytilinidion</taxon>
    </lineage>
</organism>
<reference evidence="3" key="2">
    <citation type="submission" date="2020-04" db="EMBL/GenBank/DDBJ databases">
        <authorList>
            <consortium name="NCBI Genome Project"/>
        </authorList>
    </citation>
    <scope>NUCLEOTIDE SEQUENCE</scope>
    <source>
        <strain evidence="3">CBS 304.34</strain>
    </source>
</reference>
<evidence type="ECO:0000313" key="2">
    <source>
        <dbReference type="Proteomes" id="UP000504636"/>
    </source>
</evidence>
<reference evidence="3" key="3">
    <citation type="submission" date="2025-04" db="UniProtKB">
        <authorList>
            <consortium name="RefSeq"/>
        </authorList>
    </citation>
    <scope>IDENTIFICATION</scope>
    <source>
        <strain evidence="3">CBS 304.34</strain>
    </source>
</reference>
<dbReference type="Proteomes" id="UP000504636">
    <property type="component" value="Unplaced"/>
</dbReference>
<dbReference type="RefSeq" id="XP_033576298.1">
    <property type="nucleotide sequence ID" value="XM_033713893.1"/>
</dbReference>
<accession>A0A6A6YMV6</accession>